<dbReference type="STRING" id="1421.A2J09_08105"/>
<dbReference type="RefSeq" id="WP_112116129.1">
    <property type="nucleotide sequence ID" value="NZ_DAIRMF010000001.1"/>
</dbReference>
<evidence type="ECO:0000313" key="3">
    <source>
        <dbReference type="Proteomes" id="UP000251431"/>
    </source>
</evidence>
<organism evidence="2 3">
    <name type="scientific">Lysinibacillus capsici</name>
    <dbReference type="NCBI Taxonomy" id="2115968"/>
    <lineage>
        <taxon>Bacteria</taxon>
        <taxon>Bacillati</taxon>
        <taxon>Bacillota</taxon>
        <taxon>Bacilli</taxon>
        <taxon>Bacillales</taxon>
        <taxon>Bacillaceae</taxon>
        <taxon>Lysinibacillus</taxon>
    </lineage>
</organism>
<dbReference type="Pfam" id="PF07833">
    <property type="entry name" value="Cu_amine_oxidN1"/>
    <property type="match status" value="1"/>
</dbReference>
<accession>A0A2X0X969</accession>
<name>A0A2X0X969_9BACI</name>
<dbReference type="EMBL" id="UAQE01000001">
    <property type="protein sequence ID" value="SPT95515.1"/>
    <property type="molecule type" value="Genomic_DNA"/>
</dbReference>
<dbReference type="Gene3D" id="3.30.457.10">
    <property type="entry name" value="Copper amine oxidase-like, N-terminal domain"/>
    <property type="match status" value="1"/>
</dbReference>
<protein>
    <submittedName>
        <fullName evidence="2">Copper amine oxidase domain-containing protein</fullName>
    </submittedName>
</protein>
<dbReference type="InterPro" id="IPR036582">
    <property type="entry name" value="Mao_N_sf"/>
</dbReference>
<dbReference type="Proteomes" id="UP000251431">
    <property type="component" value="Unassembled WGS sequence"/>
</dbReference>
<sequence length="415" mass="47593">MKKILIIVFTVVITLSISTTTFAIEVFYQNEKVEMDVQPKVVNGSTLVPIRAINTALKGETKWNQSKQQVEIVKDGHKIILEIGKNSALVDAKVVNLIAPAQVISNRTYVPLRFISEYLGHDVKWDSATQRILIDTDIAIIDKQANVSTQFDSIIDIDSIDFGKIYEVNGTGEFSGYKKLIGYPYENYYSIYYTGNYSSYSVTYEDLKPKDLKEKISWKYDGETYTHTRSQIYSFFSDITTLEGLLGQNGGIINQDWLAKTFGETYQDWLTQGIYSQEASRIVDRYLEVKEGINVRDRYQLIDIDLENIEPNESKAGIEHKFWISLKEFQMNSEGIEFSTHAKRVGNQTVFIMAFFKTSNLTGTVENVIYEVPDMPIDYLDNEKDVENTFNGIRFKIYNGDTYINRDDLKNKGIL</sequence>
<gene>
    <name evidence="2" type="ORF">NCTC7582_00016</name>
</gene>
<reference evidence="2 3" key="1">
    <citation type="submission" date="2018-06" db="EMBL/GenBank/DDBJ databases">
        <authorList>
            <consortium name="Pathogen Informatics"/>
            <person name="Doyle S."/>
        </authorList>
    </citation>
    <scope>NUCLEOTIDE SEQUENCE [LARGE SCALE GENOMIC DNA]</scope>
    <source>
        <strain evidence="2 3">NCTC7582</strain>
    </source>
</reference>
<proteinExistence type="predicted"/>
<dbReference type="SUPFAM" id="SSF55383">
    <property type="entry name" value="Copper amine oxidase, domain N"/>
    <property type="match status" value="1"/>
</dbReference>
<evidence type="ECO:0000313" key="2">
    <source>
        <dbReference type="EMBL" id="SPT95515.1"/>
    </source>
</evidence>
<dbReference type="InterPro" id="IPR012854">
    <property type="entry name" value="Cu_amine_oxidase-like_N"/>
</dbReference>
<evidence type="ECO:0000259" key="1">
    <source>
        <dbReference type="Pfam" id="PF07833"/>
    </source>
</evidence>
<feature type="domain" description="Copper amine oxidase-like N-terminal" evidence="1">
    <location>
        <begin position="29"/>
        <end position="134"/>
    </location>
</feature>
<dbReference type="AlphaFoldDB" id="A0A2X0X969"/>